<evidence type="ECO:0000313" key="2">
    <source>
        <dbReference type="Proteomes" id="UP000008144"/>
    </source>
</evidence>
<reference evidence="1" key="3">
    <citation type="submission" date="2025-08" db="UniProtKB">
        <authorList>
            <consortium name="Ensembl"/>
        </authorList>
    </citation>
    <scope>IDENTIFICATION</scope>
</reference>
<dbReference type="Ensembl" id="ENSCINT00000034199.1">
    <property type="protein sequence ID" value="ENSCINP00000036584.1"/>
    <property type="gene ID" value="ENSCING00000021569.1"/>
</dbReference>
<accession>H2Y3U8</accession>
<protein>
    <submittedName>
        <fullName evidence="1">Uncharacterized protein</fullName>
    </submittedName>
</protein>
<organism evidence="1 2">
    <name type="scientific">Ciona intestinalis</name>
    <name type="common">Transparent sea squirt</name>
    <name type="synonym">Ascidia intestinalis</name>
    <dbReference type="NCBI Taxonomy" id="7719"/>
    <lineage>
        <taxon>Eukaryota</taxon>
        <taxon>Metazoa</taxon>
        <taxon>Chordata</taxon>
        <taxon>Tunicata</taxon>
        <taxon>Ascidiacea</taxon>
        <taxon>Phlebobranchia</taxon>
        <taxon>Cionidae</taxon>
        <taxon>Ciona</taxon>
    </lineage>
</organism>
<dbReference type="HOGENOM" id="CLU_2446255_0_0_1"/>
<sequence>KLIYSSAQQKPIYSFVQQKPINSVAQLKIIYSVARSKPKSTPINDPHQKHNIYCILGSFYKNCIGKIPQPNLKLEGVNDGRQLPYFWKRF</sequence>
<reference evidence="1" key="2">
    <citation type="journal article" date="2008" name="Genome Biol.">
        <title>Improved genome assembly and evidence-based global gene model set for the chordate Ciona intestinalis: new insight into intron and operon populations.</title>
        <authorList>
            <person name="Satou Y."/>
            <person name="Mineta K."/>
            <person name="Ogasawara M."/>
            <person name="Sasakura Y."/>
            <person name="Shoguchi E."/>
            <person name="Ueno K."/>
            <person name="Yamada L."/>
            <person name="Matsumoto J."/>
            <person name="Wasserscheid J."/>
            <person name="Dewar K."/>
            <person name="Wiley G.B."/>
            <person name="Macmil S.L."/>
            <person name="Roe B.A."/>
            <person name="Zeller R.W."/>
            <person name="Hastings K.E."/>
            <person name="Lemaire P."/>
            <person name="Lindquist E."/>
            <person name="Endo T."/>
            <person name="Hotta K."/>
            <person name="Inaba K."/>
        </authorList>
    </citation>
    <scope>NUCLEOTIDE SEQUENCE [LARGE SCALE GENOMIC DNA]</scope>
    <source>
        <strain evidence="1">wild type</strain>
    </source>
</reference>
<evidence type="ECO:0000313" key="1">
    <source>
        <dbReference type="Ensembl" id="ENSCINP00000036584.1"/>
    </source>
</evidence>
<reference evidence="1" key="4">
    <citation type="submission" date="2025-09" db="UniProtKB">
        <authorList>
            <consortium name="Ensembl"/>
        </authorList>
    </citation>
    <scope>IDENTIFICATION</scope>
</reference>
<proteinExistence type="predicted"/>
<dbReference type="InParanoid" id="H2Y3U8"/>
<dbReference type="EMBL" id="EAAA01001129">
    <property type="status" value="NOT_ANNOTATED_CDS"/>
    <property type="molecule type" value="Genomic_DNA"/>
</dbReference>
<keyword evidence="2" id="KW-1185">Reference proteome</keyword>
<name>H2Y3U8_CIOIN</name>
<dbReference type="Proteomes" id="UP000008144">
    <property type="component" value="Chromosome 13"/>
</dbReference>
<dbReference type="AlphaFoldDB" id="H2Y3U8"/>
<reference evidence="2" key="1">
    <citation type="journal article" date="2002" name="Science">
        <title>The draft genome of Ciona intestinalis: insights into chordate and vertebrate origins.</title>
        <authorList>
            <person name="Dehal P."/>
            <person name="Satou Y."/>
            <person name="Campbell R.K."/>
            <person name="Chapman J."/>
            <person name="Degnan B."/>
            <person name="De Tomaso A."/>
            <person name="Davidson B."/>
            <person name="Di Gregorio A."/>
            <person name="Gelpke M."/>
            <person name="Goodstein D.M."/>
            <person name="Harafuji N."/>
            <person name="Hastings K.E."/>
            <person name="Ho I."/>
            <person name="Hotta K."/>
            <person name="Huang W."/>
            <person name="Kawashima T."/>
            <person name="Lemaire P."/>
            <person name="Martinez D."/>
            <person name="Meinertzhagen I.A."/>
            <person name="Necula S."/>
            <person name="Nonaka M."/>
            <person name="Putnam N."/>
            <person name="Rash S."/>
            <person name="Saiga H."/>
            <person name="Satake M."/>
            <person name="Terry A."/>
            <person name="Yamada L."/>
            <person name="Wang H.G."/>
            <person name="Awazu S."/>
            <person name="Azumi K."/>
            <person name="Boore J."/>
            <person name="Branno M."/>
            <person name="Chin-Bow S."/>
            <person name="DeSantis R."/>
            <person name="Doyle S."/>
            <person name="Francino P."/>
            <person name="Keys D.N."/>
            <person name="Haga S."/>
            <person name="Hayashi H."/>
            <person name="Hino K."/>
            <person name="Imai K.S."/>
            <person name="Inaba K."/>
            <person name="Kano S."/>
            <person name="Kobayashi K."/>
            <person name="Kobayashi M."/>
            <person name="Lee B.I."/>
            <person name="Makabe K.W."/>
            <person name="Manohar C."/>
            <person name="Matassi G."/>
            <person name="Medina M."/>
            <person name="Mochizuki Y."/>
            <person name="Mount S."/>
            <person name="Morishita T."/>
            <person name="Miura S."/>
            <person name="Nakayama A."/>
            <person name="Nishizaka S."/>
            <person name="Nomoto H."/>
            <person name="Ohta F."/>
            <person name="Oishi K."/>
            <person name="Rigoutsos I."/>
            <person name="Sano M."/>
            <person name="Sasaki A."/>
            <person name="Sasakura Y."/>
            <person name="Shoguchi E."/>
            <person name="Shin-i T."/>
            <person name="Spagnuolo A."/>
            <person name="Stainier D."/>
            <person name="Suzuki M.M."/>
            <person name="Tassy O."/>
            <person name="Takatori N."/>
            <person name="Tokuoka M."/>
            <person name="Yagi K."/>
            <person name="Yoshizaki F."/>
            <person name="Wada S."/>
            <person name="Zhang C."/>
            <person name="Hyatt P.D."/>
            <person name="Larimer F."/>
            <person name="Detter C."/>
            <person name="Doggett N."/>
            <person name="Glavina T."/>
            <person name="Hawkins T."/>
            <person name="Richardson P."/>
            <person name="Lucas S."/>
            <person name="Kohara Y."/>
            <person name="Levine M."/>
            <person name="Satoh N."/>
            <person name="Rokhsar D.S."/>
        </authorList>
    </citation>
    <scope>NUCLEOTIDE SEQUENCE [LARGE SCALE GENOMIC DNA]</scope>
</reference>